<dbReference type="InterPro" id="IPR023346">
    <property type="entry name" value="Lysozyme-like_dom_sf"/>
</dbReference>
<keyword evidence="2" id="KW-1133">Transmembrane helix</keyword>
<keyword evidence="2" id="KW-0472">Membrane</keyword>
<feature type="non-terminal residue" evidence="5">
    <location>
        <position position="1305"/>
    </location>
</feature>
<dbReference type="InterPro" id="IPR008258">
    <property type="entry name" value="Transglycosylase_SLT_dom_1"/>
</dbReference>
<proteinExistence type="predicted"/>
<reference evidence="6" key="1">
    <citation type="journal article" date="2019" name="Int. J. Syst. Evol. Microbiol.">
        <title>The Global Catalogue of Microorganisms (GCM) 10K type strain sequencing project: providing services to taxonomists for standard genome sequencing and annotation.</title>
        <authorList>
            <consortium name="The Broad Institute Genomics Platform"/>
            <consortium name="The Broad Institute Genome Sequencing Center for Infectious Disease"/>
            <person name="Wu L."/>
            <person name="Ma J."/>
        </authorList>
    </citation>
    <scope>NUCLEOTIDE SEQUENCE [LARGE SCALE GENOMIC DNA]</scope>
    <source>
        <strain evidence="6">KCTC 62575</strain>
    </source>
</reference>
<evidence type="ECO:0000256" key="2">
    <source>
        <dbReference type="SAM" id="Phobius"/>
    </source>
</evidence>
<feature type="transmembrane region" description="Helical" evidence="2">
    <location>
        <begin position="402"/>
        <end position="427"/>
    </location>
</feature>
<organism evidence="5 6">
    <name type="scientific">Acinetobacter sichuanensis</name>
    <dbReference type="NCBI Taxonomy" id="2136183"/>
    <lineage>
        <taxon>Bacteria</taxon>
        <taxon>Pseudomonadati</taxon>
        <taxon>Pseudomonadota</taxon>
        <taxon>Gammaproteobacteria</taxon>
        <taxon>Moraxellales</taxon>
        <taxon>Moraxellaceae</taxon>
        <taxon>Acinetobacter</taxon>
    </lineage>
</organism>
<feature type="domain" description="Transglycosylase SLT" evidence="3">
    <location>
        <begin position="717"/>
        <end position="808"/>
    </location>
</feature>
<dbReference type="SUPFAM" id="SSF53955">
    <property type="entry name" value="Lysozyme-like"/>
    <property type="match status" value="1"/>
</dbReference>
<comment type="caution">
    <text evidence="5">The sequence shown here is derived from an EMBL/GenBank/DDBJ whole genome shotgun (WGS) entry which is preliminary data.</text>
</comment>
<dbReference type="RefSeq" id="WP_378227527.1">
    <property type="nucleotide sequence ID" value="NZ_JBHRSF010000066.1"/>
</dbReference>
<keyword evidence="1" id="KW-0175">Coiled coil</keyword>
<dbReference type="Proteomes" id="UP001595455">
    <property type="component" value="Unassembled WGS sequence"/>
</dbReference>
<dbReference type="InterPro" id="IPR013491">
    <property type="entry name" value="Tape_meas_N"/>
</dbReference>
<evidence type="ECO:0000259" key="4">
    <source>
        <dbReference type="Pfam" id="PF20155"/>
    </source>
</evidence>
<evidence type="ECO:0000259" key="3">
    <source>
        <dbReference type="Pfam" id="PF01464"/>
    </source>
</evidence>
<evidence type="ECO:0000313" key="5">
    <source>
        <dbReference type="EMBL" id="MFC2996367.1"/>
    </source>
</evidence>
<evidence type="ECO:0000313" key="6">
    <source>
        <dbReference type="Proteomes" id="UP001595455"/>
    </source>
</evidence>
<name>A0ABV7BFK8_9GAMM</name>
<sequence length="1305" mass="143720">MAQESILRIVIDSRNAERNAQALDRELRSIQRNGDFASRSMDGFSVACRQLAGYMMGVVTAGAAIAKMDDWTNLNNRLRLVTNSQQELNKAMKDTFDIAQRSGAAWGGTAAIYQKIQYNSEKLGLSQEKVAKVTESISKSISNSGSSAQAASAAIYQLSQAFDRNALLGDEFVSINENAGYLMEVFAKGLGVTREELKKMSSAGELTTDKMVQAIEKMSGSIEEDFGKTNFTIGQSITQFSNAATQFIGGAGESSGAAVMLSSSIKTLAENMNLIANVAVLGGVTMLTKAILTQTVSIHAATTSSIARRASMLGELQAVAQATTAEVSRTGAIAQLRAMQLADAQATAARLTGMKRLTYVQTTLLPLERASTSATAAHTAAVNADTLAQNANNAARSRATRIFNAVGGTVGVLTIGVAALAAGYMYMQKRADEANKKLEEQAEVAKKAKEELLALKGLEKDKAVDDMTASFKRQNEALEQSSSTINMQLNAIEKLYKGNKEVIQVVQDARNGTIGMSEAVKRFNEIRIDKEVYNSFKKNAEIFNKNAEEASNTKEKMRLFGIEVELTGRKAQTAKFGIQENTEELTKNKTAAEKAAKAQKDYFDSLNQDVLSANERLAYMNLGFSKEVIDQINKLQEEKQKALGDGVTAIVTTEEINRIIQAQNILDKVKEKEDEITKAKRKQNKENEKQYKYTQDELKMLQKVATLSAKYDLDSIGAKYGVPKNYLAGLMAQESGGNKNAVSPTGAIGYFQTTGDYRKDNKISIADSKNLPVIAEIVAKNLAIAYEKLGSWEAAIRSHNAGVGGSRQFEKTGRVTGSVKRNKEVANFAPSVNKWIVGLGGSSLKSKGTTDSIGELKDFLEFQIEQAKSRKALELEVANEVTKIRENLKDKLLEIDKAGFSPKRTKELKAEYQTRADSEVAIAEYALKTKLDDYSSFQKTEIQLLKDSFNQKKFYASRDIELSRDQRNQAIQLLDQQEKYELAVIQFAREEREFQMRLQFISETQAMEKRYELEEQKLIEVNDLQERNFKREMLRLQKQEEVKNRSDNALQNWGSIQSEIYGTGEMDQLGHTRNERYNTSEELFNSNMSSIDQQEQDPTADLFEIAALREKAWQEHHDRMKLIDQEYWSSSRALQFSMASDMFGTITNMLKESGAERTGIYRGMLVVEKGFAIASAAVQIPDAMAKALNAPFPANIAAMGTVASLGASIVSSIQSVAAGFATGGHVRGPGTSTSDSIPAMLSDYEFVTKASAVKKIGVANMEYMNRTGEMPFQREYEELHKRIAGNQLPEPFIVPKYKDGGLVGS</sequence>
<accession>A0ABV7BFK8</accession>
<evidence type="ECO:0000256" key="1">
    <source>
        <dbReference type="SAM" id="Coils"/>
    </source>
</evidence>
<keyword evidence="6" id="KW-1185">Reference proteome</keyword>
<dbReference type="EMBL" id="JBHRSF010000066">
    <property type="protein sequence ID" value="MFC2996367.1"/>
    <property type="molecule type" value="Genomic_DNA"/>
</dbReference>
<dbReference type="Gene3D" id="1.10.530.10">
    <property type="match status" value="1"/>
</dbReference>
<feature type="coiled-coil region" evidence="1">
    <location>
        <begin position="428"/>
        <end position="458"/>
    </location>
</feature>
<dbReference type="Pfam" id="PF20155">
    <property type="entry name" value="TMP_3"/>
    <property type="match status" value="1"/>
</dbReference>
<feature type="coiled-coil region" evidence="1">
    <location>
        <begin position="625"/>
        <end position="689"/>
    </location>
</feature>
<dbReference type="Pfam" id="PF01464">
    <property type="entry name" value="SLT"/>
    <property type="match status" value="1"/>
</dbReference>
<keyword evidence="2" id="KW-0812">Transmembrane</keyword>
<protein>
    <submittedName>
        <fullName evidence="5">Tape measure protein</fullName>
    </submittedName>
</protein>
<gene>
    <name evidence="5" type="ORF">ACFODO_14035</name>
</gene>
<dbReference type="NCBIfam" id="TIGR02675">
    <property type="entry name" value="tape_meas_nterm"/>
    <property type="match status" value="1"/>
</dbReference>
<feature type="domain" description="Tape measure protein N-terminal" evidence="4">
    <location>
        <begin position="63"/>
        <end position="251"/>
    </location>
</feature>